<reference evidence="1 2" key="1">
    <citation type="journal article" date="2021" name="BMC Genomics">
        <title>Datura genome reveals duplications of psychoactive alkaloid biosynthetic genes and high mutation rate following tissue culture.</title>
        <authorList>
            <person name="Rajewski A."/>
            <person name="Carter-House D."/>
            <person name="Stajich J."/>
            <person name="Litt A."/>
        </authorList>
    </citation>
    <scope>NUCLEOTIDE SEQUENCE [LARGE SCALE GENOMIC DNA]</scope>
    <source>
        <strain evidence="1">AR-01</strain>
    </source>
</reference>
<keyword evidence="2" id="KW-1185">Reference proteome</keyword>
<protein>
    <submittedName>
        <fullName evidence="1">Uncharacterized protein</fullName>
    </submittedName>
</protein>
<gene>
    <name evidence="1" type="ORF">HAX54_020780</name>
</gene>
<dbReference type="Proteomes" id="UP000823775">
    <property type="component" value="Unassembled WGS sequence"/>
</dbReference>
<evidence type="ECO:0000313" key="1">
    <source>
        <dbReference type="EMBL" id="MCD7447002.1"/>
    </source>
</evidence>
<dbReference type="EMBL" id="JACEIK010000025">
    <property type="protein sequence ID" value="MCD7447002.1"/>
    <property type="molecule type" value="Genomic_DNA"/>
</dbReference>
<evidence type="ECO:0000313" key="2">
    <source>
        <dbReference type="Proteomes" id="UP000823775"/>
    </source>
</evidence>
<feature type="non-terminal residue" evidence="1">
    <location>
        <position position="1"/>
    </location>
</feature>
<organism evidence="1 2">
    <name type="scientific">Datura stramonium</name>
    <name type="common">Jimsonweed</name>
    <name type="synonym">Common thornapple</name>
    <dbReference type="NCBI Taxonomy" id="4076"/>
    <lineage>
        <taxon>Eukaryota</taxon>
        <taxon>Viridiplantae</taxon>
        <taxon>Streptophyta</taxon>
        <taxon>Embryophyta</taxon>
        <taxon>Tracheophyta</taxon>
        <taxon>Spermatophyta</taxon>
        <taxon>Magnoliopsida</taxon>
        <taxon>eudicotyledons</taxon>
        <taxon>Gunneridae</taxon>
        <taxon>Pentapetalae</taxon>
        <taxon>asterids</taxon>
        <taxon>lamiids</taxon>
        <taxon>Solanales</taxon>
        <taxon>Solanaceae</taxon>
        <taxon>Solanoideae</taxon>
        <taxon>Datureae</taxon>
        <taxon>Datura</taxon>
    </lineage>
</organism>
<accession>A0ABS8RJN0</accession>
<name>A0ABS8RJN0_DATST</name>
<proteinExistence type="predicted"/>
<comment type="caution">
    <text evidence="1">The sequence shown here is derived from an EMBL/GenBank/DDBJ whole genome shotgun (WGS) entry which is preliminary data.</text>
</comment>
<sequence length="122" mass="14014">VLIQDIKVHSKAFSIPVMRIKTPKDKMNRLASQMRSEMSVKKKELLMENITPILKEVDKEDIEKNIEEILFKESVEAILLNNIGKRSEGLEEACHAIIGVGSYHYKEKKLDLNLKNRKTPPS</sequence>